<evidence type="ECO:0000313" key="8">
    <source>
        <dbReference type="EMBL" id="EGC81956.1"/>
    </source>
</evidence>
<name>F0GW88_9FIRM</name>
<dbReference type="Gene3D" id="3.40.250.10">
    <property type="entry name" value="Rhodanese-like domain"/>
    <property type="match status" value="1"/>
</dbReference>
<dbReference type="InterPro" id="IPR004099">
    <property type="entry name" value="Pyr_nucl-diS_OxRdtase_dimer"/>
</dbReference>
<dbReference type="CDD" id="cd00158">
    <property type="entry name" value="RHOD"/>
    <property type="match status" value="1"/>
</dbReference>
<evidence type="ECO:0000256" key="5">
    <source>
        <dbReference type="ARBA" id="ARBA00023002"/>
    </source>
</evidence>
<dbReference type="Gene3D" id="3.50.50.60">
    <property type="entry name" value="FAD/NAD(P)-binding domain"/>
    <property type="match status" value="2"/>
</dbReference>
<comment type="cofactor">
    <cofactor evidence="1">
        <name>FAD</name>
        <dbReference type="ChEBI" id="CHEBI:57692"/>
    </cofactor>
</comment>
<evidence type="ECO:0000259" key="7">
    <source>
        <dbReference type="PROSITE" id="PS50206"/>
    </source>
</evidence>
<gene>
    <name evidence="8" type="ORF">HMPREF9290_0456</name>
</gene>
<dbReference type="AlphaFoldDB" id="F0GW88"/>
<dbReference type="SMART" id="SM00450">
    <property type="entry name" value="RHOD"/>
    <property type="match status" value="1"/>
</dbReference>
<dbReference type="InterPro" id="IPR001763">
    <property type="entry name" value="Rhodanese-like_dom"/>
</dbReference>
<dbReference type="Pfam" id="PF07992">
    <property type="entry name" value="Pyr_redox_2"/>
    <property type="match status" value="1"/>
</dbReference>
<dbReference type="PROSITE" id="PS50206">
    <property type="entry name" value="RHODANESE_3"/>
    <property type="match status" value="1"/>
</dbReference>
<dbReference type="SUPFAM" id="SSF55424">
    <property type="entry name" value="FAD/NAD-linked reductases, dimerisation (C-terminal) domain"/>
    <property type="match status" value="1"/>
</dbReference>
<evidence type="ECO:0000313" key="9">
    <source>
        <dbReference type="Proteomes" id="UP000005286"/>
    </source>
</evidence>
<comment type="caution">
    <text evidence="8">The sequence shown here is derived from an EMBL/GenBank/DDBJ whole genome shotgun (WGS) entry which is preliminary data.</text>
</comment>
<dbReference type="EMBL" id="AEXM01000026">
    <property type="protein sequence ID" value="EGC81956.1"/>
    <property type="molecule type" value="Genomic_DNA"/>
</dbReference>
<dbReference type="RefSeq" id="WP_004835002.1">
    <property type="nucleotide sequence ID" value="NZ_AEXM01000026.1"/>
</dbReference>
<reference evidence="8 9" key="1">
    <citation type="submission" date="2011-01" db="EMBL/GenBank/DDBJ databases">
        <authorList>
            <person name="Durkin A.S."/>
            <person name="Madupu R."/>
            <person name="Torralba M."/>
            <person name="Gillis M."/>
            <person name="Methe B."/>
            <person name="Sutton G."/>
            <person name="Nelson K.E."/>
        </authorList>
    </citation>
    <scope>NUCLEOTIDE SEQUENCE [LARGE SCALE GENOMIC DNA]</scope>
    <source>
        <strain evidence="8 9">ACS-065-V-Col13</strain>
    </source>
</reference>
<proteinExistence type="inferred from homology"/>
<evidence type="ECO:0000256" key="3">
    <source>
        <dbReference type="ARBA" id="ARBA00022630"/>
    </source>
</evidence>
<evidence type="ECO:0000256" key="6">
    <source>
        <dbReference type="ARBA" id="ARBA00023284"/>
    </source>
</evidence>
<dbReference type="InterPro" id="IPR036188">
    <property type="entry name" value="FAD/NAD-bd_sf"/>
</dbReference>
<protein>
    <submittedName>
        <fullName evidence="8">Pyridine nucleotide-disulfide oxidoreductase</fullName>
    </submittedName>
</protein>
<accession>F0GW88</accession>
<keyword evidence="5" id="KW-0560">Oxidoreductase</keyword>
<evidence type="ECO:0000256" key="4">
    <source>
        <dbReference type="ARBA" id="ARBA00022827"/>
    </source>
</evidence>
<dbReference type="Pfam" id="PF02852">
    <property type="entry name" value="Pyr_redox_dim"/>
    <property type="match status" value="1"/>
</dbReference>
<dbReference type="SUPFAM" id="SSF52821">
    <property type="entry name" value="Rhodanese/Cell cycle control phosphatase"/>
    <property type="match status" value="1"/>
</dbReference>
<sequence length="556" mass="62788">MKVVIVGAVAGGATFAANLRRLDETCEIVMFEKDRDLSFGNCEIPYYLSYEIKNSSSLINRTPESFLKGYNIKAKRYHEVISINRKEKYVEVLDKENNTIFNETYDYLILAPGSKENRPSSISGYDNPHVFSVKNVVDVEKIRSYIEEEKVKNVFIAGGGFVAIETAESIHKLKNINISMLIRKNTSLLSIIDMDLKGFIKENIKENDVNIIEGKSLVEIDKNFVKFDDGSEENVDLVILALGARPYSDLAKNAGLNLEEDGSISVDDNFRTSDEAIFAIGDVINPINFITKEKTKLNLAWPAHRQAKFLAKYLLDKKANPPEFIGTFALRSFDLNIAMTGLNEKSLEEAGFSYESTLISHRDSVAIMPDSKPIYLKILFDKNDGTIYGAQGLGYGVVDKRIDVIASMIKRKATIYDLYDLELAYQPLYSTVEDATNILANQAINIFEGKLKAIKIKDLIENYKGYEIYDLRDKNSYEKAHIKTAKSLAGINFRDDHSFLPRDKKIVLYDTNGGKSSNTAKLLANYGFDNIYILDGSFVFFEKYDKMAKTNMIDKK</sequence>
<feature type="domain" description="Rhodanese" evidence="7">
    <location>
        <begin position="462"/>
        <end position="549"/>
    </location>
</feature>
<dbReference type="InterPro" id="IPR036873">
    <property type="entry name" value="Rhodanese-like_dom_sf"/>
</dbReference>
<dbReference type="SUPFAM" id="SSF51905">
    <property type="entry name" value="FAD/NAD(P)-binding domain"/>
    <property type="match status" value="2"/>
</dbReference>
<evidence type="ECO:0000256" key="1">
    <source>
        <dbReference type="ARBA" id="ARBA00001974"/>
    </source>
</evidence>
<dbReference type="PRINTS" id="PR00368">
    <property type="entry name" value="FADPNR"/>
</dbReference>
<comment type="similarity">
    <text evidence="2">Belongs to the class-III pyridine nucleotide-disulfide oxidoreductase family.</text>
</comment>
<dbReference type="InterPro" id="IPR050260">
    <property type="entry name" value="FAD-bd_OxRdtase"/>
</dbReference>
<dbReference type="InterPro" id="IPR016156">
    <property type="entry name" value="FAD/NAD-linked_Rdtase_dimer_sf"/>
</dbReference>
<dbReference type="PATRIC" id="fig|879305.3.peg.1069"/>
<dbReference type="PANTHER" id="PTHR43429">
    <property type="entry name" value="PYRIDINE NUCLEOTIDE-DISULFIDE OXIDOREDUCTASE DOMAIN-CONTAINING"/>
    <property type="match status" value="1"/>
</dbReference>
<dbReference type="eggNOG" id="COG0446">
    <property type="taxonomic scope" value="Bacteria"/>
</dbReference>
<dbReference type="GO" id="GO:0016491">
    <property type="term" value="F:oxidoreductase activity"/>
    <property type="evidence" value="ECO:0007669"/>
    <property type="project" value="UniProtKB-KW"/>
</dbReference>
<dbReference type="eggNOG" id="COG0607">
    <property type="taxonomic scope" value="Bacteria"/>
</dbReference>
<dbReference type="Proteomes" id="UP000005286">
    <property type="component" value="Unassembled WGS sequence"/>
</dbReference>
<keyword evidence="9" id="KW-1185">Reference proteome</keyword>
<keyword evidence="4" id="KW-0274">FAD</keyword>
<dbReference type="Pfam" id="PF00581">
    <property type="entry name" value="Rhodanese"/>
    <property type="match status" value="1"/>
</dbReference>
<dbReference type="InterPro" id="IPR023753">
    <property type="entry name" value="FAD/NAD-binding_dom"/>
</dbReference>
<evidence type="ECO:0000256" key="2">
    <source>
        <dbReference type="ARBA" id="ARBA00009130"/>
    </source>
</evidence>
<dbReference type="PRINTS" id="PR00411">
    <property type="entry name" value="PNDRDTASEI"/>
</dbReference>
<dbReference type="PANTHER" id="PTHR43429:SF1">
    <property type="entry name" value="NAD(P)H SULFUR OXIDOREDUCTASE (COA-DEPENDENT)"/>
    <property type="match status" value="1"/>
</dbReference>
<keyword evidence="6" id="KW-0676">Redox-active center</keyword>
<organism evidence="8 9">
    <name type="scientific">Anaerococcus prevotii ACS-065-V-Col13</name>
    <dbReference type="NCBI Taxonomy" id="879305"/>
    <lineage>
        <taxon>Bacteria</taxon>
        <taxon>Bacillati</taxon>
        <taxon>Bacillota</taxon>
        <taxon>Tissierellia</taxon>
        <taxon>Tissierellales</taxon>
        <taxon>Peptoniphilaceae</taxon>
        <taxon>Anaerococcus</taxon>
    </lineage>
</organism>
<dbReference type="STRING" id="879305.HMPREF9290_0456"/>
<keyword evidence="3" id="KW-0285">Flavoprotein</keyword>